<dbReference type="AlphaFoldDB" id="A0A9D2IHD1"/>
<proteinExistence type="predicted"/>
<sequence length="75" mass="8318">MQKLGNMLEIVKKKTRKMKEMNSNYSFFGGIVTGIPSNDKKMKVKSIKMSVPEALTGLTDAATNKQGAGEIRFLH</sequence>
<name>A0A9D2IHD1_9FIRM</name>
<gene>
    <name evidence="1" type="ORF">IAA08_11970</name>
</gene>
<evidence type="ECO:0000313" key="2">
    <source>
        <dbReference type="Proteomes" id="UP000824024"/>
    </source>
</evidence>
<dbReference type="Proteomes" id="UP000824024">
    <property type="component" value="Unassembled WGS sequence"/>
</dbReference>
<evidence type="ECO:0000313" key="1">
    <source>
        <dbReference type="EMBL" id="HIZ08636.1"/>
    </source>
</evidence>
<dbReference type="EMBL" id="DXCH01000320">
    <property type="protein sequence ID" value="HIZ08636.1"/>
    <property type="molecule type" value="Genomic_DNA"/>
</dbReference>
<organism evidence="1 2">
    <name type="scientific">Candidatus Eubacterium avistercoris</name>
    <dbReference type="NCBI Taxonomy" id="2838567"/>
    <lineage>
        <taxon>Bacteria</taxon>
        <taxon>Bacillati</taxon>
        <taxon>Bacillota</taxon>
        <taxon>Clostridia</taxon>
        <taxon>Eubacteriales</taxon>
        <taxon>Eubacteriaceae</taxon>
        <taxon>Eubacterium</taxon>
    </lineage>
</organism>
<reference evidence="1" key="2">
    <citation type="submission" date="2021-04" db="EMBL/GenBank/DDBJ databases">
        <authorList>
            <person name="Gilroy R."/>
        </authorList>
    </citation>
    <scope>NUCLEOTIDE SEQUENCE</scope>
    <source>
        <strain evidence="1">CHK192-9172</strain>
    </source>
</reference>
<reference evidence="1" key="1">
    <citation type="journal article" date="2021" name="PeerJ">
        <title>Extensive microbial diversity within the chicken gut microbiome revealed by metagenomics and culture.</title>
        <authorList>
            <person name="Gilroy R."/>
            <person name="Ravi A."/>
            <person name="Getino M."/>
            <person name="Pursley I."/>
            <person name="Horton D.L."/>
            <person name="Alikhan N.F."/>
            <person name="Baker D."/>
            <person name="Gharbi K."/>
            <person name="Hall N."/>
            <person name="Watson M."/>
            <person name="Adriaenssens E.M."/>
            <person name="Foster-Nyarko E."/>
            <person name="Jarju S."/>
            <person name="Secka A."/>
            <person name="Antonio M."/>
            <person name="Oren A."/>
            <person name="Chaudhuri R.R."/>
            <person name="La Ragione R."/>
            <person name="Hildebrand F."/>
            <person name="Pallen M.J."/>
        </authorList>
    </citation>
    <scope>NUCLEOTIDE SEQUENCE</scope>
    <source>
        <strain evidence="1">CHK192-9172</strain>
    </source>
</reference>
<accession>A0A9D2IHD1</accession>
<protein>
    <submittedName>
        <fullName evidence="1">Uncharacterized protein</fullName>
    </submittedName>
</protein>
<comment type="caution">
    <text evidence="1">The sequence shown here is derived from an EMBL/GenBank/DDBJ whole genome shotgun (WGS) entry which is preliminary data.</text>
</comment>